<gene>
    <name evidence="1" type="ORF">FKY71_18620</name>
</gene>
<dbReference type="EMBL" id="VIFK01000516">
    <property type="protein sequence ID" value="TQE92955.1"/>
    <property type="molecule type" value="Genomic_DNA"/>
</dbReference>
<reference evidence="1 2" key="1">
    <citation type="submission" date="2019-06" db="EMBL/GenBank/DDBJ databases">
        <title>Metagenome assembled Genome of Spiribacter salinus SL48-SHIP from the microbial mat of Salt Lake 48 (Novosibirsk region, Russia).</title>
        <authorList>
            <person name="Shipova A."/>
            <person name="Rozanov A.S."/>
            <person name="Bryanskaya A.V."/>
            <person name="Peltek S.E."/>
        </authorList>
    </citation>
    <scope>NUCLEOTIDE SEQUENCE [LARGE SCALE GENOMIC DNA]</scope>
    <source>
        <strain evidence="1">SL48-SHIP-2</strain>
    </source>
</reference>
<evidence type="ECO:0000313" key="1">
    <source>
        <dbReference type="EMBL" id="TQE92955.1"/>
    </source>
</evidence>
<dbReference type="Proteomes" id="UP000315400">
    <property type="component" value="Unassembled WGS sequence"/>
</dbReference>
<proteinExistence type="predicted"/>
<name>A0A540V8B2_9GAMM</name>
<accession>A0A540V8B2</accession>
<sequence>MPVDSERKTYGERLTSSAMGWLATQSMRAYGWWVNWLHESDPSLQDWLKEQTPAPCRELIRRAYEKSRRELKRRRYG</sequence>
<dbReference type="AlphaFoldDB" id="A0A540V8B2"/>
<protein>
    <submittedName>
        <fullName evidence="1">Uncharacterized protein</fullName>
    </submittedName>
</protein>
<organism evidence="1 2">
    <name type="scientific">Spiribacter salinus</name>
    <dbReference type="NCBI Taxonomy" id="1335746"/>
    <lineage>
        <taxon>Bacteria</taxon>
        <taxon>Pseudomonadati</taxon>
        <taxon>Pseudomonadota</taxon>
        <taxon>Gammaproteobacteria</taxon>
        <taxon>Chromatiales</taxon>
        <taxon>Ectothiorhodospiraceae</taxon>
        <taxon>Spiribacter</taxon>
    </lineage>
</organism>
<evidence type="ECO:0000313" key="2">
    <source>
        <dbReference type="Proteomes" id="UP000315400"/>
    </source>
</evidence>
<comment type="caution">
    <text evidence="1">The sequence shown here is derived from an EMBL/GenBank/DDBJ whole genome shotgun (WGS) entry which is preliminary data.</text>
</comment>